<dbReference type="EMBL" id="JAIZAY010000001">
    <property type="protein sequence ID" value="KAJ8048075.1"/>
    <property type="molecule type" value="Genomic_DNA"/>
</dbReference>
<proteinExistence type="predicted"/>
<evidence type="ECO:0000313" key="1">
    <source>
        <dbReference type="EMBL" id="KAJ8048075.1"/>
    </source>
</evidence>
<dbReference type="Proteomes" id="UP001152320">
    <property type="component" value="Chromosome 1"/>
</dbReference>
<reference evidence="1" key="1">
    <citation type="submission" date="2021-10" db="EMBL/GenBank/DDBJ databases">
        <title>Tropical sea cucumber genome reveals ecological adaptation and Cuvierian tubules defense mechanism.</title>
        <authorList>
            <person name="Chen T."/>
        </authorList>
    </citation>
    <scope>NUCLEOTIDE SEQUENCE</scope>
    <source>
        <strain evidence="1">Nanhai2018</strain>
        <tissue evidence="1">Muscle</tissue>
    </source>
</reference>
<name>A0A9Q1HJJ2_HOLLE</name>
<comment type="caution">
    <text evidence="1">The sequence shown here is derived from an EMBL/GenBank/DDBJ whole genome shotgun (WGS) entry which is preliminary data.</text>
</comment>
<organism evidence="1 2">
    <name type="scientific">Holothuria leucospilota</name>
    <name type="common">Black long sea cucumber</name>
    <name type="synonym">Mertensiothuria leucospilota</name>
    <dbReference type="NCBI Taxonomy" id="206669"/>
    <lineage>
        <taxon>Eukaryota</taxon>
        <taxon>Metazoa</taxon>
        <taxon>Echinodermata</taxon>
        <taxon>Eleutherozoa</taxon>
        <taxon>Echinozoa</taxon>
        <taxon>Holothuroidea</taxon>
        <taxon>Aspidochirotacea</taxon>
        <taxon>Aspidochirotida</taxon>
        <taxon>Holothuriidae</taxon>
        <taxon>Holothuria</taxon>
    </lineage>
</organism>
<accession>A0A9Q1HJJ2</accession>
<sequence length="225" mass="25174">MIGFGADESVAFENALSGEEAETESPILEGLGISIPYLTTKNEEQKRVTVQMKLFTGEEGHHIDANIGLSAPIVADVFSKTINGTNVDIQLEKGDLELHLVGGPPEPCASNGQHEIAEVQEYERELQISLSGPDFSICDRLPDLQVDLCDVYRDPQYNQVLKQAKNNVCQYWEPTDDVQNTKITYRVESMSQPMRKYLLLDENQVLEGELQSGTFDIKMVFPCFE</sequence>
<gene>
    <name evidence="1" type="ORF">HOLleu_00246</name>
</gene>
<keyword evidence="2" id="KW-1185">Reference proteome</keyword>
<protein>
    <submittedName>
        <fullName evidence="1">Uncharacterized protein</fullName>
    </submittedName>
</protein>
<dbReference type="AlphaFoldDB" id="A0A9Q1HJJ2"/>
<evidence type="ECO:0000313" key="2">
    <source>
        <dbReference type="Proteomes" id="UP001152320"/>
    </source>
</evidence>